<protein>
    <submittedName>
        <fullName evidence="1">Uncharacterized protein</fullName>
    </submittedName>
</protein>
<proteinExistence type="predicted"/>
<evidence type="ECO:0000313" key="1">
    <source>
        <dbReference type="EMBL" id="JAC63568.1"/>
    </source>
</evidence>
<dbReference type="AlphaFoldDB" id="A0A061QV28"/>
<organism evidence="1">
    <name type="scientific">Tetraselmis sp. GSL018</name>
    <dbReference type="NCBI Taxonomy" id="582737"/>
    <lineage>
        <taxon>Eukaryota</taxon>
        <taxon>Viridiplantae</taxon>
        <taxon>Chlorophyta</taxon>
        <taxon>core chlorophytes</taxon>
        <taxon>Chlorodendrophyceae</taxon>
        <taxon>Chlorodendrales</taxon>
        <taxon>Chlorodendraceae</taxon>
        <taxon>Tetraselmis</taxon>
    </lineage>
</organism>
<sequence>VRLAISYYCNTRNRGKAKVSIFMSTSFNLFSSLIKGAETSVELDVQLAKLPFPPFRRV</sequence>
<feature type="non-terminal residue" evidence="1">
    <location>
        <position position="1"/>
    </location>
</feature>
<reference evidence="1" key="1">
    <citation type="submission" date="2014-05" db="EMBL/GenBank/DDBJ databases">
        <title>The transcriptome of the halophilic microalga Tetraselmis sp. GSL018 isolated from the Great Salt Lake, Utah.</title>
        <authorList>
            <person name="Jinkerson R.E."/>
            <person name="D'Adamo S."/>
            <person name="Posewitz M.C."/>
        </authorList>
    </citation>
    <scope>NUCLEOTIDE SEQUENCE</scope>
    <source>
        <strain evidence="1">GSL018</strain>
    </source>
</reference>
<name>A0A061QV28_9CHLO</name>
<dbReference type="EMBL" id="GBEZ01023311">
    <property type="protein sequence ID" value="JAC63568.1"/>
    <property type="molecule type" value="Transcribed_RNA"/>
</dbReference>
<accession>A0A061QV28</accession>
<gene>
    <name evidence="1" type="ORF">TSPGSL018_20325</name>
</gene>